<dbReference type="EMBL" id="CAFBMY010000095">
    <property type="protein sequence ID" value="CAB4927389.1"/>
    <property type="molecule type" value="Genomic_DNA"/>
</dbReference>
<evidence type="ECO:0000256" key="3">
    <source>
        <dbReference type="ARBA" id="ARBA00022989"/>
    </source>
</evidence>
<dbReference type="GO" id="GO:0016765">
    <property type="term" value="F:transferase activity, transferring alkyl or aryl (other than methyl) groups"/>
    <property type="evidence" value="ECO:0007669"/>
    <property type="project" value="InterPro"/>
</dbReference>
<evidence type="ECO:0000313" key="6">
    <source>
        <dbReference type="EMBL" id="CAB4782279.1"/>
    </source>
</evidence>
<feature type="transmembrane region" description="Helical" evidence="5">
    <location>
        <begin position="85"/>
        <end position="102"/>
    </location>
</feature>
<dbReference type="EMBL" id="CAFBRB010000103">
    <property type="protein sequence ID" value="CAB5076373.1"/>
    <property type="molecule type" value="Genomic_DNA"/>
</dbReference>
<keyword evidence="2 5" id="KW-0812">Transmembrane</keyword>
<evidence type="ECO:0000313" key="11">
    <source>
        <dbReference type="EMBL" id="CAB5076373.1"/>
    </source>
</evidence>
<gene>
    <name evidence="6" type="ORF">UFOPK2907_01246</name>
    <name evidence="7" type="ORF">UFOPK3197_00144</name>
    <name evidence="8" type="ORF">UFOPK3241_00204</name>
    <name evidence="9" type="ORF">UFOPK3707_00673</name>
    <name evidence="10" type="ORF">UFOPK3937_00696</name>
    <name evidence="11" type="ORF">UFOPK4401_00942</name>
</gene>
<name>A0A6J6WE13_9ZZZZ</name>
<organism evidence="6">
    <name type="scientific">freshwater metagenome</name>
    <dbReference type="NCBI Taxonomy" id="449393"/>
    <lineage>
        <taxon>unclassified sequences</taxon>
        <taxon>metagenomes</taxon>
        <taxon>ecological metagenomes</taxon>
    </lineage>
</organism>
<dbReference type="EMBL" id="CAFAZX010000006">
    <property type="protein sequence ID" value="CAB4840117.1"/>
    <property type="molecule type" value="Genomic_DNA"/>
</dbReference>
<proteinExistence type="predicted"/>
<dbReference type="Pfam" id="PF01040">
    <property type="entry name" value="UbiA"/>
    <property type="match status" value="1"/>
</dbReference>
<evidence type="ECO:0000256" key="4">
    <source>
        <dbReference type="ARBA" id="ARBA00023136"/>
    </source>
</evidence>
<evidence type="ECO:0000256" key="2">
    <source>
        <dbReference type="ARBA" id="ARBA00022692"/>
    </source>
</evidence>
<dbReference type="EMBL" id="CAFBOJ010000065">
    <property type="protein sequence ID" value="CAB4980351.1"/>
    <property type="molecule type" value="Genomic_DNA"/>
</dbReference>
<evidence type="ECO:0000256" key="1">
    <source>
        <dbReference type="ARBA" id="ARBA00004141"/>
    </source>
</evidence>
<accession>A0A6J6WE13</accession>
<keyword evidence="3 5" id="KW-1133">Transmembrane helix</keyword>
<feature type="transmembrane region" description="Helical" evidence="5">
    <location>
        <begin position="34"/>
        <end position="52"/>
    </location>
</feature>
<comment type="subcellular location">
    <subcellularLocation>
        <location evidence="1">Membrane</location>
        <topology evidence="1">Multi-pass membrane protein</topology>
    </subcellularLocation>
</comment>
<reference evidence="6" key="1">
    <citation type="submission" date="2020-05" db="EMBL/GenBank/DDBJ databases">
        <authorList>
            <person name="Chiriac C."/>
            <person name="Salcher M."/>
            <person name="Ghai R."/>
            <person name="Kavagutti S V."/>
        </authorList>
    </citation>
    <scope>NUCLEOTIDE SEQUENCE</scope>
</reference>
<feature type="transmembrane region" description="Helical" evidence="5">
    <location>
        <begin position="219"/>
        <end position="235"/>
    </location>
</feature>
<dbReference type="Gene3D" id="1.10.357.140">
    <property type="entry name" value="UbiA prenyltransferase"/>
    <property type="match status" value="1"/>
</dbReference>
<evidence type="ECO:0000256" key="5">
    <source>
        <dbReference type="SAM" id="Phobius"/>
    </source>
</evidence>
<feature type="transmembrane region" description="Helical" evidence="5">
    <location>
        <begin position="155"/>
        <end position="174"/>
    </location>
</feature>
<evidence type="ECO:0000313" key="8">
    <source>
        <dbReference type="EMBL" id="CAB4840117.1"/>
    </source>
</evidence>
<sequence length="259" mass="27885">MKKVLAYLNAAHLGPTALVTVVSFLLAVKVWWEGPAYIIAFGVFLGQLLVGWSNDLHDFQDDQRHGRVSKPLVAGTITFSQLHRTLFRILPLAILVNIFGPLGIKGGLVYLFGIGCGIAYNFYFKYTALSPLPYALAFAALPACIVISVDRNPPAWLLIAGALLGMAAHFANGLKDLEEDRISGFNGLPSRIGDRASRAACTVLLIGATTVLHFEHSNYPILAVGIIGGILTLFAPRSILFKILMAAALADVFLLVQAI</sequence>
<dbReference type="GO" id="GO:0016020">
    <property type="term" value="C:membrane"/>
    <property type="evidence" value="ECO:0007669"/>
    <property type="project" value="UniProtKB-SubCell"/>
</dbReference>
<dbReference type="InterPro" id="IPR000537">
    <property type="entry name" value="UbiA_prenyltransferase"/>
</dbReference>
<evidence type="ECO:0000313" key="7">
    <source>
        <dbReference type="EMBL" id="CAB4820080.1"/>
    </source>
</evidence>
<protein>
    <submittedName>
        <fullName evidence="6">Unannotated protein</fullName>
    </submittedName>
</protein>
<evidence type="ECO:0000313" key="10">
    <source>
        <dbReference type="EMBL" id="CAB4980351.1"/>
    </source>
</evidence>
<dbReference type="InterPro" id="IPR044878">
    <property type="entry name" value="UbiA_sf"/>
</dbReference>
<keyword evidence="4 5" id="KW-0472">Membrane</keyword>
<dbReference type="EMBL" id="CAEZZR010000140">
    <property type="protein sequence ID" value="CAB4782279.1"/>
    <property type="molecule type" value="Genomic_DNA"/>
</dbReference>
<evidence type="ECO:0000313" key="9">
    <source>
        <dbReference type="EMBL" id="CAB4927389.1"/>
    </source>
</evidence>
<feature type="transmembrane region" description="Helical" evidence="5">
    <location>
        <begin position="7"/>
        <end position="28"/>
    </location>
</feature>
<dbReference type="EMBL" id="CAFABI010000009">
    <property type="protein sequence ID" value="CAB4820080.1"/>
    <property type="molecule type" value="Genomic_DNA"/>
</dbReference>
<dbReference type="AlphaFoldDB" id="A0A6J6WE13"/>
<feature type="transmembrane region" description="Helical" evidence="5">
    <location>
        <begin position="131"/>
        <end position="149"/>
    </location>
</feature>